<evidence type="ECO:0000256" key="1">
    <source>
        <dbReference type="ARBA" id="ARBA00001953"/>
    </source>
</evidence>
<dbReference type="EMBL" id="CAXLJM020000170">
    <property type="protein sequence ID" value="CAL8148336.1"/>
    <property type="molecule type" value="Genomic_DNA"/>
</dbReference>
<keyword evidence="5 11" id="KW-0547">Nucleotide-binding</keyword>
<feature type="domain" description="Lipoyl-binding" evidence="12">
    <location>
        <begin position="625"/>
        <end position="701"/>
    </location>
</feature>
<organism evidence="15 16">
    <name type="scientific">Orchesella dallaii</name>
    <dbReference type="NCBI Taxonomy" id="48710"/>
    <lineage>
        <taxon>Eukaryota</taxon>
        <taxon>Metazoa</taxon>
        <taxon>Ecdysozoa</taxon>
        <taxon>Arthropoda</taxon>
        <taxon>Hexapoda</taxon>
        <taxon>Collembola</taxon>
        <taxon>Entomobryomorpha</taxon>
        <taxon>Entomobryoidea</taxon>
        <taxon>Orchesellidae</taxon>
        <taxon>Orchesellinae</taxon>
        <taxon>Orchesella</taxon>
    </lineage>
</organism>
<keyword evidence="8" id="KW-0092">Biotin</keyword>
<dbReference type="Gene3D" id="3.30.470.20">
    <property type="entry name" value="ATP-grasp fold, B domain"/>
    <property type="match status" value="1"/>
</dbReference>
<dbReference type="InterPro" id="IPR050856">
    <property type="entry name" value="Biotin_carboxylase_complex"/>
</dbReference>
<dbReference type="SUPFAM" id="SSF51246">
    <property type="entry name" value="Rudiment single hybrid motif"/>
    <property type="match status" value="1"/>
</dbReference>
<dbReference type="PROSITE" id="PS00867">
    <property type="entry name" value="CPSASE_2"/>
    <property type="match status" value="1"/>
</dbReference>
<evidence type="ECO:0000256" key="5">
    <source>
        <dbReference type="ARBA" id="ARBA00022741"/>
    </source>
</evidence>
<dbReference type="InterPro" id="IPR005479">
    <property type="entry name" value="CPAse_ATP-bd"/>
</dbReference>
<feature type="domain" description="Biotin carboxylation" evidence="14">
    <location>
        <begin position="49"/>
        <end position="495"/>
    </location>
</feature>
<evidence type="ECO:0000256" key="4">
    <source>
        <dbReference type="ARBA" id="ARBA00022598"/>
    </source>
</evidence>
<feature type="domain" description="ATP-grasp" evidence="13">
    <location>
        <begin position="168"/>
        <end position="365"/>
    </location>
</feature>
<evidence type="ECO:0000313" key="15">
    <source>
        <dbReference type="EMBL" id="CAL8148336.1"/>
    </source>
</evidence>
<keyword evidence="16" id="KW-1185">Reference proteome</keyword>
<evidence type="ECO:0000259" key="13">
    <source>
        <dbReference type="PROSITE" id="PS50975"/>
    </source>
</evidence>
<dbReference type="InterPro" id="IPR005482">
    <property type="entry name" value="Biotin_COase_C"/>
</dbReference>
<dbReference type="SUPFAM" id="SSF51230">
    <property type="entry name" value="Single hybrid motif"/>
    <property type="match status" value="1"/>
</dbReference>
<reference evidence="15 16" key="1">
    <citation type="submission" date="2024-08" db="EMBL/GenBank/DDBJ databases">
        <authorList>
            <person name="Cucini C."/>
            <person name="Frati F."/>
        </authorList>
    </citation>
    <scope>NUCLEOTIDE SEQUENCE [LARGE SCALE GENOMIC DNA]</scope>
</reference>
<dbReference type="SUPFAM" id="SSF52440">
    <property type="entry name" value="PreATP-grasp domain"/>
    <property type="match status" value="1"/>
</dbReference>
<gene>
    <name evidence="15" type="ORF">ODALV1_LOCUS31392</name>
</gene>
<dbReference type="SMART" id="SM00878">
    <property type="entry name" value="Biotin_carb_C"/>
    <property type="match status" value="1"/>
</dbReference>
<dbReference type="InterPro" id="IPR011761">
    <property type="entry name" value="ATP-grasp"/>
</dbReference>
<dbReference type="InterPro" id="IPR013815">
    <property type="entry name" value="ATP_grasp_subdomain_1"/>
</dbReference>
<dbReference type="InterPro" id="IPR011053">
    <property type="entry name" value="Single_hybrid_motif"/>
</dbReference>
<evidence type="ECO:0000256" key="8">
    <source>
        <dbReference type="ARBA" id="ARBA00023267"/>
    </source>
</evidence>
<dbReference type="Gene3D" id="3.30.1490.20">
    <property type="entry name" value="ATP-grasp fold, A domain"/>
    <property type="match status" value="1"/>
</dbReference>
<evidence type="ECO:0000256" key="10">
    <source>
        <dbReference type="ARBA" id="ARBA00048208"/>
    </source>
</evidence>
<accession>A0ABP1S9I1</accession>
<name>A0ABP1S9I1_9HEXA</name>
<keyword evidence="4" id="KW-0436">Ligase</keyword>
<evidence type="ECO:0000256" key="9">
    <source>
        <dbReference type="ARBA" id="ARBA00031557"/>
    </source>
</evidence>
<evidence type="ECO:0000256" key="3">
    <source>
        <dbReference type="ARBA" id="ARBA00018058"/>
    </source>
</evidence>
<dbReference type="SUPFAM" id="SSF56059">
    <property type="entry name" value="Glutathione synthetase ATP-binding domain-like"/>
    <property type="match status" value="1"/>
</dbReference>
<protein>
    <recommendedName>
        <fullName evidence="3">Propionyl-CoA carboxylase alpha chain, mitochondrial</fullName>
    </recommendedName>
    <alternativeName>
        <fullName evidence="9">Propanoyl-CoA:carbon dioxide ligase subunit alpha</fullName>
    </alternativeName>
</protein>
<dbReference type="InterPro" id="IPR011054">
    <property type="entry name" value="Rudment_hybrid_motif"/>
</dbReference>
<dbReference type="PROSITE" id="PS00866">
    <property type="entry name" value="CPSASE_1"/>
    <property type="match status" value="1"/>
</dbReference>
<dbReference type="PROSITE" id="PS50968">
    <property type="entry name" value="BIOTINYL_LIPOYL"/>
    <property type="match status" value="1"/>
</dbReference>
<dbReference type="NCBIfam" id="NF006367">
    <property type="entry name" value="PRK08591.1"/>
    <property type="match status" value="1"/>
</dbReference>
<comment type="caution">
    <text evidence="15">The sequence shown here is derived from an EMBL/GenBank/DDBJ whole genome shotgun (WGS) entry which is preliminary data.</text>
</comment>
<dbReference type="Gene3D" id="2.40.50.100">
    <property type="match status" value="1"/>
</dbReference>
<dbReference type="PANTHER" id="PTHR18866:SF33">
    <property type="entry name" value="METHYLCROTONOYL-COA CARBOXYLASE SUBUNIT ALPHA, MITOCHONDRIAL-RELATED"/>
    <property type="match status" value="1"/>
</dbReference>
<keyword evidence="7" id="KW-0443">Lipid metabolism</keyword>
<dbReference type="InterPro" id="IPR016185">
    <property type="entry name" value="PreATP-grasp_dom_sf"/>
</dbReference>
<evidence type="ECO:0000259" key="14">
    <source>
        <dbReference type="PROSITE" id="PS50979"/>
    </source>
</evidence>
<dbReference type="Gene3D" id="3.40.50.20">
    <property type="match status" value="1"/>
</dbReference>
<comment type="cofactor">
    <cofactor evidence="1">
        <name>biotin</name>
        <dbReference type="ChEBI" id="CHEBI:57586"/>
    </cofactor>
</comment>
<dbReference type="Pfam" id="PF02786">
    <property type="entry name" value="CPSase_L_D2"/>
    <property type="match status" value="1"/>
</dbReference>
<evidence type="ECO:0000313" key="16">
    <source>
        <dbReference type="Proteomes" id="UP001642540"/>
    </source>
</evidence>
<keyword evidence="6 11" id="KW-0067">ATP-binding</keyword>
<dbReference type="CDD" id="cd06850">
    <property type="entry name" value="biotinyl_domain"/>
    <property type="match status" value="1"/>
</dbReference>
<dbReference type="Pfam" id="PF00289">
    <property type="entry name" value="Biotin_carb_N"/>
    <property type="match status" value="1"/>
</dbReference>
<evidence type="ECO:0000256" key="6">
    <source>
        <dbReference type="ARBA" id="ARBA00022840"/>
    </source>
</evidence>
<dbReference type="InterPro" id="IPR011764">
    <property type="entry name" value="Biotin_carboxylation_dom"/>
</dbReference>
<evidence type="ECO:0000259" key="12">
    <source>
        <dbReference type="PROSITE" id="PS50968"/>
    </source>
</evidence>
<dbReference type="Gene3D" id="3.30.700.30">
    <property type="match status" value="1"/>
</dbReference>
<sequence length="701" mass="77030">MWWLLKSSKCLQTTIAKRYYSTGLSKTAGLSSWTDSVYTTNPIDPSEPTFSKILIANRGEIAVRVIRSARKMGIKTVAVYSTADSRSMHVEMADEAICIGDPPAAQSYLVMDKILDAINVTGAEAVHPGYGFLSENASFVQKLEEMKVKFIGPPAKAIHGMGDKLESKRLAIKAGVNTVPGFDGEISGVDHCLEISKSIGYPVMIKASAGGGGKGMRIANNEKEALEGFKLAKDEAKASFGDDRILIEKFVVNPRHIEIQLLCDAHGNGVYLNERECSIQRRNQKVVEEAPSPFVDPELRKAMGNQALDLANAIGYTSAGTVEFLVDNQKNFYFLEMNTRLQVEHPISECITGVDLVQEMIRVAYGHPLKFKQSDIPINGWALEMRVYAEDATRNFGTPSTGRLFKYVEPSGKGVRCDSGVREGSEISVYYDPLICKLVTYGATRPEAISRGKHALDSYVIQGVSHNIPLLRDILSEESYIKGDTDTNYLPRVYPDGFTLPKLSTSHLAILQAIAGVLEGKRGLRLHRKVDTWDYVASHAEHAASVKIEKTSNGFKVNVEGKEITLPNWDLTKPVVTLNVDGEEITLQIHGRLNGPVWRIGFQGSSYDFKLLCPYTQKLLDIMPDPKLGDTAKELLSPMPGVVKGVSVKVGDKVFKGQEVCVIEAMKMQNKLVISADGEVAEVRVKEGDTVSEEDLLIALK</sequence>
<comment type="catalytic activity">
    <reaction evidence="10">
        <text>butanoyl-CoA + hydrogencarbonate + ATP = (2S)-ethylmalonyl-CoA + ADP + phosphate + H(+)</text>
        <dbReference type="Rhea" id="RHEA:59520"/>
        <dbReference type="ChEBI" id="CHEBI:15378"/>
        <dbReference type="ChEBI" id="CHEBI:17544"/>
        <dbReference type="ChEBI" id="CHEBI:30616"/>
        <dbReference type="ChEBI" id="CHEBI:43474"/>
        <dbReference type="ChEBI" id="CHEBI:57371"/>
        <dbReference type="ChEBI" id="CHEBI:60909"/>
        <dbReference type="ChEBI" id="CHEBI:456216"/>
    </reaction>
    <physiologicalReaction direction="left-to-right" evidence="10">
        <dbReference type="Rhea" id="RHEA:59521"/>
    </physiologicalReaction>
</comment>
<dbReference type="Pfam" id="PF18140">
    <property type="entry name" value="PCC_BT"/>
    <property type="match status" value="1"/>
</dbReference>
<dbReference type="InterPro" id="IPR041265">
    <property type="entry name" value="PCC_BT"/>
</dbReference>
<comment type="subcellular location">
    <subcellularLocation>
        <location evidence="2">Mitochondrion matrix</location>
    </subcellularLocation>
</comment>
<dbReference type="Proteomes" id="UP001642540">
    <property type="component" value="Unassembled WGS sequence"/>
</dbReference>
<dbReference type="InterPro" id="IPR000089">
    <property type="entry name" value="Biotin_lipoyl"/>
</dbReference>
<evidence type="ECO:0000256" key="11">
    <source>
        <dbReference type="PROSITE-ProRule" id="PRU00409"/>
    </source>
</evidence>
<dbReference type="Pfam" id="PF00364">
    <property type="entry name" value="Biotin_lipoyl"/>
    <property type="match status" value="1"/>
</dbReference>
<dbReference type="PROSITE" id="PS50979">
    <property type="entry name" value="BC"/>
    <property type="match status" value="1"/>
</dbReference>
<dbReference type="PROSITE" id="PS50975">
    <property type="entry name" value="ATP_GRASP"/>
    <property type="match status" value="1"/>
</dbReference>
<dbReference type="InterPro" id="IPR005481">
    <property type="entry name" value="BC-like_N"/>
</dbReference>
<evidence type="ECO:0000256" key="2">
    <source>
        <dbReference type="ARBA" id="ARBA00004305"/>
    </source>
</evidence>
<dbReference type="PANTHER" id="PTHR18866">
    <property type="entry name" value="CARBOXYLASE:PYRUVATE/ACETYL-COA/PROPIONYL-COA CARBOXYLASE"/>
    <property type="match status" value="1"/>
</dbReference>
<dbReference type="Pfam" id="PF02785">
    <property type="entry name" value="Biotin_carb_C"/>
    <property type="match status" value="1"/>
</dbReference>
<evidence type="ECO:0000256" key="7">
    <source>
        <dbReference type="ARBA" id="ARBA00023098"/>
    </source>
</evidence>
<proteinExistence type="predicted"/>